<dbReference type="EMBL" id="FQVC01000003">
    <property type="protein sequence ID" value="SHE87667.1"/>
    <property type="molecule type" value="Genomic_DNA"/>
</dbReference>
<proteinExistence type="predicted"/>
<protein>
    <submittedName>
        <fullName evidence="2">Prophage tail length tape measure protein</fullName>
    </submittedName>
</protein>
<name>A0A1M4X2Q8_9HYPH</name>
<organism evidence="2 3">
    <name type="scientific">Devosia limi DSM 17137</name>
    <dbReference type="NCBI Taxonomy" id="1121477"/>
    <lineage>
        <taxon>Bacteria</taxon>
        <taxon>Pseudomonadati</taxon>
        <taxon>Pseudomonadota</taxon>
        <taxon>Alphaproteobacteria</taxon>
        <taxon>Hyphomicrobiales</taxon>
        <taxon>Devosiaceae</taxon>
        <taxon>Devosia</taxon>
    </lineage>
</organism>
<dbReference type="OrthoDB" id="38641at2"/>
<dbReference type="Proteomes" id="UP000184533">
    <property type="component" value="Unassembled WGS sequence"/>
</dbReference>
<dbReference type="Pfam" id="PF06791">
    <property type="entry name" value="TMP_2"/>
    <property type="match status" value="1"/>
</dbReference>
<dbReference type="InterPro" id="IPR009628">
    <property type="entry name" value="Phage_tape_measure_N"/>
</dbReference>
<evidence type="ECO:0000313" key="2">
    <source>
        <dbReference type="EMBL" id="SHE87667.1"/>
    </source>
</evidence>
<dbReference type="RefSeq" id="WP_046133800.1">
    <property type="nucleotide sequence ID" value="NZ_FQVC01000003.1"/>
</dbReference>
<feature type="domain" description="Bacteriophage tail tape measure N-terminal" evidence="1">
    <location>
        <begin position="56"/>
        <end position="253"/>
    </location>
</feature>
<evidence type="ECO:0000259" key="1">
    <source>
        <dbReference type="Pfam" id="PF06791"/>
    </source>
</evidence>
<gene>
    <name evidence="2" type="ORF">SAMN02745223_01295</name>
</gene>
<evidence type="ECO:0000313" key="3">
    <source>
        <dbReference type="Proteomes" id="UP000184533"/>
    </source>
</evidence>
<dbReference type="AlphaFoldDB" id="A0A1M4X2Q8"/>
<sequence length="622" mass="66035">MATEVDLQRLVVQMEASFVKYQREWSKAMGVTDTNVKRVQQRFDGMTKSINNAGANTARALQPVAGQTSNIAAQFQDIAVQLQGGQSPFLIAMQQGTQLSAVLNQSKSPIAALSAGFMQMVNPISLATIAAIALGGAAAQYLGKLLGEGKSAEELLKEHNETIRSVAEKWGDAVPALKAYVDQLDRAKDQTSLGQAYDEVVLRQFETLRSTLSETRAEFAAARTDLAALGASAQEIDALQSEFDTLRKRAEDGSATTADLERMMELLAQTTGASTVPSLVSLQGILAGVSQALATASREAAVFREEQAKLNEPVAQVSAFNANREFIAEQERLNGLTADQLNLENEIARVRSEAERGKTLVSDQQALEIAQGRLAAEDRRSKLASAERSAGKTENRERDAVLELIAALEHEQTLLGLNAQQKAVANALRQAGAAATDTQREAIIALVNATYEEQAALDLVNDQVREFSDAGRAALSGFIQDVLAGKNATEALGNALANIGNRLINMGLDSLFSGGASGGGLLGGLLKIPGRESGGPVQAGQPYVVGERRPELFVPTQNGVILPRLPSGGGGGSASVTYAPTIDARGADEAAVAKLAQVMARDRAEFEGRVRKIVSRRSKEGW</sequence>
<accession>A0A1M4X2Q8</accession>
<reference evidence="2 3" key="1">
    <citation type="submission" date="2016-11" db="EMBL/GenBank/DDBJ databases">
        <authorList>
            <person name="Jaros S."/>
            <person name="Januszkiewicz K."/>
            <person name="Wedrychowicz H."/>
        </authorList>
    </citation>
    <scope>NUCLEOTIDE SEQUENCE [LARGE SCALE GENOMIC DNA]</scope>
    <source>
        <strain evidence="2 3">DSM 17137</strain>
    </source>
</reference>